<accession>A0A4S4DWW4</accession>
<dbReference type="Proteomes" id="UP000306102">
    <property type="component" value="Unassembled WGS sequence"/>
</dbReference>
<evidence type="ECO:0000256" key="4">
    <source>
        <dbReference type="ARBA" id="ARBA00022842"/>
    </source>
</evidence>
<dbReference type="PANTHER" id="PTHR24093">
    <property type="entry name" value="CATION TRANSPORTING ATPASE"/>
    <property type="match status" value="1"/>
</dbReference>
<name>A0A4S4DWW4_CAMSN</name>
<keyword evidence="2" id="KW-0812">Transmembrane</keyword>
<feature type="domain" description="Cation-transporting P-type ATPase C-terminal" evidence="7">
    <location>
        <begin position="408"/>
        <end position="462"/>
    </location>
</feature>
<dbReference type="Pfam" id="PF00689">
    <property type="entry name" value="Cation_ATPase_C"/>
    <property type="match status" value="1"/>
</dbReference>
<dbReference type="PANTHER" id="PTHR24093:SF518">
    <property type="entry name" value="CALCIUM-TRANSPORTING ATPASE"/>
    <property type="match status" value="1"/>
</dbReference>
<evidence type="ECO:0000313" key="9">
    <source>
        <dbReference type="Proteomes" id="UP000306102"/>
    </source>
</evidence>
<reference evidence="8 9" key="1">
    <citation type="journal article" date="2018" name="Proc. Natl. Acad. Sci. U.S.A.">
        <title>Draft genome sequence of Camellia sinensis var. sinensis provides insights into the evolution of the tea genome and tea quality.</title>
        <authorList>
            <person name="Wei C."/>
            <person name="Yang H."/>
            <person name="Wang S."/>
            <person name="Zhao J."/>
            <person name="Liu C."/>
            <person name="Gao L."/>
            <person name="Xia E."/>
            <person name="Lu Y."/>
            <person name="Tai Y."/>
            <person name="She G."/>
            <person name="Sun J."/>
            <person name="Cao H."/>
            <person name="Tong W."/>
            <person name="Gao Q."/>
            <person name="Li Y."/>
            <person name="Deng W."/>
            <person name="Jiang X."/>
            <person name="Wang W."/>
            <person name="Chen Q."/>
            <person name="Zhang S."/>
            <person name="Li H."/>
            <person name="Wu J."/>
            <person name="Wang P."/>
            <person name="Li P."/>
            <person name="Shi C."/>
            <person name="Zheng F."/>
            <person name="Jian J."/>
            <person name="Huang B."/>
            <person name="Shan D."/>
            <person name="Shi M."/>
            <person name="Fang C."/>
            <person name="Yue Y."/>
            <person name="Li F."/>
            <person name="Li D."/>
            <person name="Wei S."/>
            <person name="Han B."/>
            <person name="Jiang C."/>
            <person name="Yin Y."/>
            <person name="Xia T."/>
            <person name="Zhang Z."/>
            <person name="Bennetzen J.L."/>
            <person name="Zhao S."/>
            <person name="Wan X."/>
        </authorList>
    </citation>
    <scope>NUCLEOTIDE SEQUENCE [LARGE SCALE GENOMIC DNA]</scope>
    <source>
        <strain evidence="9">cv. Shuchazao</strain>
        <tissue evidence="8">Leaf</tissue>
    </source>
</reference>
<dbReference type="SUPFAM" id="SSF81665">
    <property type="entry name" value="Calcium ATPase, transmembrane domain M"/>
    <property type="match status" value="1"/>
</dbReference>
<keyword evidence="5" id="KW-1133">Transmembrane helix</keyword>
<evidence type="ECO:0000256" key="5">
    <source>
        <dbReference type="ARBA" id="ARBA00022989"/>
    </source>
</evidence>
<evidence type="ECO:0000256" key="3">
    <source>
        <dbReference type="ARBA" id="ARBA00022723"/>
    </source>
</evidence>
<keyword evidence="4" id="KW-0460">Magnesium</keyword>
<keyword evidence="6" id="KW-0472">Membrane</keyword>
<comment type="subcellular location">
    <subcellularLocation>
        <location evidence="1">Membrane</location>
    </subcellularLocation>
</comment>
<dbReference type="SUPFAM" id="SSF81660">
    <property type="entry name" value="Metal cation-transporting ATPase, ATP-binding domain N"/>
    <property type="match status" value="1"/>
</dbReference>
<dbReference type="Gene3D" id="3.40.50.1000">
    <property type="entry name" value="HAD superfamily/HAD-like"/>
    <property type="match status" value="2"/>
</dbReference>
<dbReference type="EMBL" id="SDRB02009727">
    <property type="protein sequence ID" value="THG07868.1"/>
    <property type="molecule type" value="Genomic_DNA"/>
</dbReference>
<keyword evidence="9" id="KW-1185">Reference proteome</keyword>
<dbReference type="InterPro" id="IPR006068">
    <property type="entry name" value="ATPase_P-typ_cation-transptr_C"/>
</dbReference>
<dbReference type="SUPFAM" id="SSF56784">
    <property type="entry name" value="HAD-like"/>
    <property type="match status" value="1"/>
</dbReference>
<dbReference type="GO" id="GO:0000166">
    <property type="term" value="F:nucleotide binding"/>
    <property type="evidence" value="ECO:0007669"/>
    <property type="project" value="InterPro"/>
</dbReference>
<dbReference type="Pfam" id="PF13246">
    <property type="entry name" value="Cation_ATPase"/>
    <property type="match status" value="1"/>
</dbReference>
<dbReference type="GO" id="GO:0005886">
    <property type="term" value="C:plasma membrane"/>
    <property type="evidence" value="ECO:0007669"/>
    <property type="project" value="TreeGrafter"/>
</dbReference>
<dbReference type="Gene3D" id="3.40.1110.10">
    <property type="entry name" value="Calcium-transporting ATPase, cytoplasmic domain N"/>
    <property type="match status" value="2"/>
</dbReference>
<dbReference type="GO" id="GO:0046872">
    <property type="term" value="F:metal ion binding"/>
    <property type="evidence" value="ECO:0007669"/>
    <property type="project" value="UniProtKB-KW"/>
</dbReference>
<organism evidence="8 9">
    <name type="scientific">Camellia sinensis var. sinensis</name>
    <name type="common">China tea</name>
    <dbReference type="NCBI Taxonomy" id="542762"/>
    <lineage>
        <taxon>Eukaryota</taxon>
        <taxon>Viridiplantae</taxon>
        <taxon>Streptophyta</taxon>
        <taxon>Embryophyta</taxon>
        <taxon>Tracheophyta</taxon>
        <taxon>Spermatophyta</taxon>
        <taxon>Magnoliopsida</taxon>
        <taxon>eudicotyledons</taxon>
        <taxon>Gunneridae</taxon>
        <taxon>Pentapetalae</taxon>
        <taxon>asterids</taxon>
        <taxon>Ericales</taxon>
        <taxon>Theaceae</taxon>
        <taxon>Camellia</taxon>
    </lineage>
</organism>
<dbReference type="InterPro" id="IPR023299">
    <property type="entry name" value="ATPase_P-typ_cyto_dom_N"/>
</dbReference>
<dbReference type="PRINTS" id="PR00121">
    <property type="entry name" value="NAKATPASE"/>
</dbReference>
<dbReference type="InterPro" id="IPR023298">
    <property type="entry name" value="ATPase_P-typ_TM_dom_sf"/>
</dbReference>
<evidence type="ECO:0000256" key="6">
    <source>
        <dbReference type="ARBA" id="ARBA00023136"/>
    </source>
</evidence>
<comment type="caution">
    <text evidence="8">The sequence shown here is derived from an EMBL/GenBank/DDBJ whole genome shotgun (WGS) entry which is preliminary data.</text>
</comment>
<keyword evidence="3" id="KW-0479">Metal-binding</keyword>
<sequence>MGSVTAICTDKRGTLTMNQMKVTMFWVGPKYIGESASSSISPSVQELLCQGVGLNETQYPSGSPSELSEKAIHDWGVKSMCMNIEELRKSCDILYDEAFNLEKIQSVMIRKKADQTIRMHHKGSPAAISAMCSHYYDATGNILVISNREREKLRQVIQRLVTTGCQCITFAHKELSQENYFDKNYTQMLEEDCLILLGFVGLNDPYRPRARQAVIDCQSLGVNIKMITADDRSTAEATAIDCGIIDLNQGIATGEVVDGEEFRNWTDDERTEKVNRIRVIARASHLHKLLMVQCLKHKGHVVVVTGDSTKDATAFREARVGISMGIQSADMAKVSLDVVILNNDFVSVVKVLRCGRGIYINFQTFTKFQLTVSIVSLVIDFVTAISASEPPTINIVAAISTGKVSYASLQLLWVKLVMGTLAALATTIEQPTMSVMQKPLINRTEPFITNIMWRDMLTQACIK</sequence>
<dbReference type="STRING" id="542762.A0A4S4DWW4"/>
<gene>
    <name evidence="8" type="ORF">TEA_007766</name>
</gene>
<proteinExistence type="predicted"/>
<protein>
    <recommendedName>
        <fullName evidence="7">Cation-transporting P-type ATPase C-terminal domain-containing protein</fullName>
    </recommendedName>
</protein>
<dbReference type="Gene3D" id="1.20.1110.10">
    <property type="entry name" value="Calcium-transporting ATPase, transmembrane domain"/>
    <property type="match status" value="1"/>
</dbReference>
<evidence type="ECO:0000256" key="1">
    <source>
        <dbReference type="ARBA" id="ARBA00004370"/>
    </source>
</evidence>
<evidence type="ECO:0000313" key="8">
    <source>
        <dbReference type="EMBL" id="THG07868.1"/>
    </source>
</evidence>
<dbReference type="InterPro" id="IPR023214">
    <property type="entry name" value="HAD_sf"/>
</dbReference>
<dbReference type="GO" id="GO:0005388">
    <property type="term" value="F:P-type calcium transporter activity"/>
    <property type="evidence" value="ECO:0007669"/>
    <property type="project" value="TreeGrafter"/>
</dbReference>
<evidence type="ECO:0000256" key="2">
    <source>
        <dbReference type="ARBA" id="ARBA00022692"/>
    </source>
</evidence>
<dbReference type="AlphaFoldDB" id="A0A4S4DWW4"/>
<evidence type="ECO:0000259" key="7">
    <source>
        <dbReference type="Pfam" id="PF00689"/>
    </source>
</evidence>
<dbReference type="InterPro" id="IPR036412">
    <property type="entry name" value="HAD-like_sf"/>
</dbReference>
<dbReference type="PRINTS" id="PR00119">
    <property type="entry name" value="CATATPASE"/>
</dbReference>